<dbReference type="Proteomes" id="UP001233999">
    <property type="component" value="Unassembled WGS sequence"/>
</dbReference>
<evidence type="ECO:0000313" key="2">
    <source>
        <dbReference type="Proteomes" id="UP001233999"/>
    </source>
</evidence>
<reference evidence="1" key="1">
    <citation type="journal article" date="2023" name="IScience">
        <title>Live-bearing cockroach genome reveals convergent evolutionary mechanisms linked to viviparity in insects and beyond.</title>
        <authorList>
            <person name="Fouks B."/>
            <person name="Harrison M.C."/>
            <person name="Mikhailova A.A."/>
            <person name="Marchal E."/>
            <person name="English S."/>
            <person name="Carruthers M."/>
            <person name="Jennings E.C."/>
            <person name="Chiamaka E.L."/>
            <person name="Frigard R.A."/>
            <person name="Pippel M."/>
            <person name="Attardo G.M."/>
            <person name="Benoit J.B."/>
            <person name="Bornberg-Bauer E."/>
            <person name="Tobe S.S."/>
        </authorList>
    </citation>
    <scope>NUCLEOTIDE SEQUENCE</scope>
    <source>
        <strain evidence="1">Stay&amp;Tobe</strain>
    </source>
</reference>
<name>A0AAD7ZUG3_DIPPU</name>
<dbReference type="AlphaFoldDB" id="A0AAD7ZUG3"/>
<sequence>KVEWLKTSWVRIQNYVAKKGRLNTNLRTTTVIFMDAGKRGRKFTFELKMIFRFFPPHKFHNTIDYAIFA</sequence>
<gene>
    <name evidence="1" type="ORF">L9F63_019330</name>
</gene>
<feature type="non-terminal residue" evidence="1">
    <location>
        <position position="69"/>
    </location>
</feature>
<protein>
    <submittedName>
        <fullName evidence="1">Uncharacterized protein</fullName>
    </submittedName>
</protein>
<dbReference type="EMBL" id="JASPKZ010006479">
    <property type="protein sequence ID" value="KAJ9587150.1"/>
    <property type="molecule type" value="Genomic_DNA"/>
</dbReference>
<proteinExistence type="predicted"/>
<evidence type="ECO:0000313" key="1">
    <source>
        <dbReference type="EMBL" id="KAJ9587150.1"/>
    </source>
</evidence>
<accession>A0AAD7ZUG3</accession>
<organism evidence="1 2">
    <name type="scientific">Diploptera punctata</name>
    <name type="common">Pacific beetle cockroach</name>
    <dbReference type="NCBI Taxonomy" id="6984"/>
    <lineage>
        <taxon>Eukaryota</taxon>
        <taxon>Metazoa</taxon>
        <taxon>Ecdysozoa</taxon>
        <taxon>Arthropoda</taxon>
        <taxon>Hexapoda</taxon>
        <taxon>Insecta</taxon>
        <taxon>Pterygota</taxon>
        <taxon>Neoptera</taxon>
        <taxon>Polyneoptera</taxon>
        <taxon>Dictyoptera</taxon>
        <taxon>Blattodea</taxon>
        <taxon>Blaberoidea</taxon>
        <taxon>Blaberidae</taxon>
        <taxon>Diplopterinae</taxon>
        <taxon>Diploptera</taxon>
    </lineage>
</organism>
<keyword evidence="2" id="KW-1185">Reference proteome</keyword>
<feature type="non-terminal residue" evidence="1">
    <location>
        <position position="1"/>
    </location>
</feature>
<comment type="caution">
    <text evidence="1">The sequence shown here is derived from an EMBL/GenBank/DDBJ whole genome shotgun (WGS) entry which is preliminary data.</text>
</comment>
<reference evidence="1" key="2">
    <citation type="submission" date="2023-05" db="EMBL/GenBank/DDBJ databases">
        <authorList>
            <person name="Fouks B."/>
        </authorList>
    </citation>
    <scope>NUCLEOTIDE SEQUENCE</scope>
    <source>
        <strain evidence="1">Stay&amp;Tobe</strain>
        <tissue evidence="1">Testes</tissue>
    </source>
</reference>